<dbReference type="Proteomes" id="UP000216147">
    <property type="component" value="Unassembled WGS sequence"/>
</dbReference>
<evidence type="ECO:0000313" key="2">
    <source>
        <dbReference type="Proteomes" id="UP000216147"/>
    </source>
</evidence>
<keyword evidence="1" id="KW-0282">Flagellum</keyword>
<name>A0A258HHT8_9CAUL</name>
<gene>
    <name evidence="1" type="ORF">B7Y86_12040</name>
</gene>
<accession>A0A258HHT8</accession>
<dbReference type="EMBL" id="NCEQ01000011">
    <property type="protein sequence ID" value="OYX55898.1"/>
    <property type="molecule type" value="Genomic_DNA"/>
</dbReference>
<keyword evidence="1" id="KW-0966">Cell projection</keyword>
<sequence>MTDHAPIASRPFAFDTEFDGAGSVVHASEFRPTKRAYMPSEVEALVAQARFEAREAALAEAASIEAMGVAAIGQAMGQAIPALTHVAQTHREQSAGLALAAARVIAAAALERLPIGPLQSALESLGQEIDSSPRLVVRASGLEPGVQEKIQAICIDAGFTGVVAFREDMSLPLAAFQLEWADGRADFDPAAAADRIGAALTSALAAEAGHAEPLINGSDL</sequence>
<reference evidence="1 2" key="1">
    <citation type="submission" date="2017-03" db="EMBL/GenBank/DDBJ databases">
        <title>Lifting the veil on microbial sulfur biogeochemistry in mining wastewaters.</title>
        <authorList>
            <person name="Kantor R.S."/>
            <person name="Colenbrander Nelson T."/>
            <person name="Marshall S."/>
            <person name="Bennett D."/>
            <person name="Apte S."/>
            <person name="Camacho D."/>
            <person name="Thomas B.C."/>
            <person name="Warren L.A."/>
            <person name="Banfield J.F."/>
        </authorList>
    </citation>
    <scope>NUCLEOTIDE SEQUENCE [LARGE SCALE GENOMIC DNA]</scope>
    <source>
        <strain evidence="1">32-68-21</strain>
    </source>
</reference>
<organism evidence="1 2">
    <name type="scientific">Brevundimonas subvibrioides</name>
    <dbReference type="NCBI Taxonomy" id="74313"/>
    <lineage>
        <taxon>Bacteria</taxon>
        <taxon>Pseudomonadati</taxon>
        <taxon>Pseudomonadota</taxon>
        <taxon>Alphaproteobacteria</taxon>
        <taxon>Caulobacterales</taxon>
        <taxon>Caulobacteraceae</taxon>
        <taxon>Brevundimonas</taxon>
    </lineage>
</organism>
<keyword evidence="1" id="KW-0969">Cilium</keyword>
<comment type="caution">
    <text evidence="1">The sequence shown here is derived from an EMBL/GenBank/DDBJ whole genome shotgun (WGS) entry which is preliminary data.</text>
</comment>
<proteinExistence type="predicted"/>
<evidence type="ECO:0000313" key="1">
    <source>
        <dbReference type="EMBL" id="OYX55898.1"/>
    </source>
</evidence>
<dbReference type="AlphaFoldDB" id="A0A258HHT8"/>
<protein>
    <submittedName>
        <fullName evidence="1">Flagellar assembly protein FlbE</fullName>
    </submittedName>
</protein>